<dbReference type="AlphaFoldDB" id="L1I6A7"/>
<dbReference type="Proteomes" id="UP000011087">
    <property type="component" value="Unassembled WGS sequence"/>
</dbReference>
<dbReference type="InterPro" id="IPR046341">
    <property type="entry name" value="SET_dom_sf"/>
</dbReference>
<dbReference type="PANTHER" id="PTHR13271">
    <property type="entry name" value="UNCHARACTERIZED PUTATIVE METHYLTRANSFERASE"/>
    <property type="match status" value="1"/>
</dbReference>
<evidence type="ECO:0000313" key="5">
    <source>
        <dbReference type="Proteomes" id="UP000011087"/>
    </source>
</evidence>
<dbReference type="OrthoDB" id="48326at2759"/>
<dbReference type="PaxDb" id="55529-EKX31766"/>
<evidence type="ECO:0000313" key="4">
    <source>
        <dbReference type="EnsemblProtists" id="EKX31766"/>
    </source>
</evidence>
<dbReference type="InterPro" id="IPR050600">
    <property type="entry name" value="SETD3_SETD6_MTase"/>
</dbReference>
<reference evidence="4" key="3">
    <citation type="submission" date="2016-03" db="UniProtKB">
        <authorList>
            <consortium name="EnsemblProtists"/>
        </authorList>
    </citation>
    <scope>IDENTIFICATION</scope>
</reference>
<accession>L1I6A7</accession>
<evidence type="ECO:0000256" key="1">
    <source>
        <dbReference type="SAM" id="MobiDB-lite"/>
    </source>
</evidence>
<dbReference type="HOGENOM" id="CLU_469688_0_0_1"/>
<dbReference type="PROSITE" id="PS50280">
    <property type="entry name" value="SET"/>
    <property type="match status" value="1"/>
</dbReference>
<feature type="compositionally biased region" description="Acidic residues" evidence="1">
    <location>
        <begin position="352"/>
        <end position="361"/>
    </location>
</feature>
<dbReference type="Gene3D" id="3.90.1410.10">
    <property type="entry name" value="set domain protein methyltransferase, domain 1"/>
    <property type="match status" value="1"/>
</dbReference>
<name>L1I6A7_GUITC</name>
<dbReference type="KEGG" id="gtt:GUITHDRAFT_149078"/>
<dbReference type="eggNOG" id="KOG1337">
    <property type="taxonomic scope" value="Eukaryota"/>
</dbReference>
<dbReference type="SUPFAM" id="SSF82199">
    <property type="entry name" value="SET domain"/>
    <property type="match status" value="1"/>
</dbReference>
<organism evidence="3">
    <name type="scientific">Guillardia theta (strain CCMP2712)</name>
    <name type="common">Cryptophyte</name>
    <dbReference type="NCBI Taxonomy" id="905079"/>
    <lineage>
        <taxon>Eukaryota</taxon>
        <taxon>Cryptophyceae</taxon>
        <taxon>Pyrenomonadales</taxon>
        <taxon>Geminigeraceae</taxon>
        <taxon>Guillardia</taxon>
    </lineage>
</organism>
<dbReference type="EnsemblProtists" id="EKX31766">
    <property type="protein sequence ID" value="EKX31766"/>
    <property type="gene ID" value="GUITHDRAFT_149078"/>
</dbReference>
<evidence type="ECO:0000259" key="2">
    <source>
        <dbReference type="PROSITE" id="PS50280"/>
    </source>
</evidence>
<feature type="compositionally biased region" description="Acidic residues" evidence="1">
    <location>
        <begin position="375"/>
        <end position="411"/>
    </location>
</feature>
<proteinExistence type="predicted"/>
<dbReference type="PANTHER" id="PTHR13271:SF137">
    <property type="entry name" value="SET DOMAIN-CONTAINING PROTEIN"/>
    <property type="match status" value="1"/>
</dbReference>
<sequence length="581" mass="64483">MTTNGGEERTPKKRCVRGFQSRSEAFDACVLWVRERGGEVGPIVLREGEGGDCGVFTSSAKINKGHELVKVPTCCLLLGRQEDIEGMKLKLNRGERDCERDVALALALLHHRNLKESSAFHAYISTLPPQDLFTSLPAWWSREEREELLGSSELADAATTMASNADQDYEELKAAGRMSSSKGEFLWALACVSSRSFDADELGEVMVPILDCFNHKRPRDTAYSYRREEAPARAGFVLTSLRDLGEEEEVYIAYGAKGSRELLLNYGFCVMDNVEPDGSMNDTVNAFVQYPPDEWAKIRSCVLADSKAKLKRWGDEQKRFAPLRCAPQASYTYQPFTRLLDACRVILSGDEPQGDELDVVEDGAGQDLGGQSDEASWEMEELGDEEPEGEEDEDQDQDQDQDQDEDQDEDTATGKAERKMGMYLQDMEALKMLKSALEEQAAGYKLSQDRCIDILRAHESSSSSSHDKTRGKLLRQVFAACASLSGACCFNVSSLILPVAIRTLAFYSHAASLLISYLQSDDKRLFFLRTTKSLEHTKARPASSDADDGRSGSLASMLRHTRHELAAGVAVAYMQVRYGHG</sequence>
<evidence type="ECO:0000313" key="3">
    <source>
        <dbReference type="EMBL" id="EKX31766.1"/>
    </source>
</evidence>
<gene>
    <name evidence="3" type="ORF">GUITHDRAFT_149078</name>
</gene>
<dbReference type="GO" id="GO:0016279">
    <property type="term" value="F:protein-lysine N-methyltransferase activity"/>
    <property type="evidence" value="ECO:0007669"/>
    <property type="project" value="TreeGrafter"/>
</dbReference>
<dbReference type="InterPro" id="IPR001214">
    <property type="entry name" value="SET_dom"/>
</dbReference>
<dbReference type="EMBL" id="JH993238">
    <property type="protein sequence ID" value="EKX31766.1"/>
    <property type="molecule type" value="Genomic_DNA"/>
</dbReference>
<dbReference type="OMA" id="NNAIEDC"/>
<keyword evidence="5" id="KW-1185">Reference proteome</keyword>
<reference evidence="3 5" key="1">
    <citation type="journal article" date="2012" name="Nature">
        <title>Algal genomes reveal evolutionary mosaicism and the fate of nucleomorphs.</title>
        <authorList>
            <consortium name="DOE Joint Genome Institute"/>
            <person name="Curtis B.A."/>
            <person name="Tanifuji G."/>
            <person name="Burki F."/>
            <person name="Gruber A."/>
            <person name="Irimia M."/>
            <person name="Maruyama S."/>
            <person name="Arias M.C."/>
            <person name="Ball S.G."/>
            <person name="Gile G.H."/>
            <person name="Hirakawa Y."/>
            <person name="Hopkins J.F."/>
            <person name="Kuo A."/>
            <person name="Rensing S.A."/>
            <person name="Schmutz J."/>
            <person name="Symeonidi A."/>
            <person name="Elias M."/>
            <person name="Eveleigh R.J."/>
            <person name="Herman E.K."/>
            <person name="Klute M.J."/>
            <person name="Nakayama T."/>
            <person name="Obornik M."/>
            <person name="Reyes-Prieto A."/>
            <person name="Armbrust E.V."/>
            <person name="Aves S.J."/>
            <person name="Beiko R.G."/>
            <person name="Coutinho P."/>
            <person name="Dacks J.B."/>
            <person name="Durnford D.G."/>
            <person name="Fast N.M."/>
            <person name="Green B.R."/>
            <person name="Grisdale C.J."/>
            <person name="Hempel F."/>
            <person name="Henrissat B."/>
            <person name="Hoppner M.P."/>
            <person name="Ishida K."/>
            <person name="Kim E."/>
            <person name="Koreny L."/>
            <person name="Kroth P.G."/>
            <person name="Liu Y."/>
            <person name="Malik S.B."/>
            <person name="Maier U.G."/>
            <person name="McRose D."/>
            <person name="Mock T."/>
            <person name="Neilson J.A."/>
            <person name="Onodera N.T."/>
            <person name="Poole A.M."/>
            <person name="Pritham E.J."/>
            <person name="Richards T.A."/>
            <person name="Rocap G."/>
            <person name="Roy S.W."/>
            <person name="Sarai C."/>
            <person name="Schaack S."/>
            <person name="Shirato S."/>
            <person name="Slamovits C.H."/>
            <person name="Spencer D.F."/>
            <person name="Suzuki S."/>
            <person name="Worden A.Z."/>
            <person name="Zauner S."/>
            <person name="Barry K."/>
            <person name="Bell C."/>
            <person name="Bharti A.K."/>
            <person name="Crow J.A."/>
            <person name="Grimwood J."/>
            <person name="Kramer R."/>
            <person name="Lindquist E."/>
            <person name="Lucas S."/>
            <person name="Salamov A."/>
            <person name="McFadden G.I."/>
            <person name="Lane C.E."/>
            <person name="Keeling P.J."/>
            <person name="Gray M.W."/>
            <person name="Grigoriev I.V."/>
            <person name="Archibald J.M."/>
        </authorList>
    </citation>
    <scope>NUCLEOTIDE SEQUENCE</scope>
    <source>
        <strain evidence="3 5">CCMP2712</strain>
    </source>
</reference>
<dbReference type="RefSeq" id="XP_005818746.1">
    <property type="nucleotide sequence ID" value="XM_005818689.1"/>
</dbReference>
<reference evidence="5" key="2">
    <citation type="submission" date="2012-11" db="EMBL/GenBank/DDBJ databases">
        <authorList>
            <person name="Kuo A."/>
            <person name="Curtis B.A."/>
            <person name="Tanifuji G."/>
            <person name="Burki F."/>
            <person name="Gruber A."/>
            <person name="Irimia M."/>
            <person name="Maruyama S."/>
            <person name="Arias M.C."/>
            <person name="Ball S.G."/>
            <person name="Gile G.H."/>
            <person name="Hirakawa Y."/>
            <person name="Hopkins J.F."/>
            <person name="Rensing S.A."/>
            <person name="Schmutz J."/>
            <person name="Symeonidi A."/>
            <person name="Elias M."/>
            <person name="Eveleigh R.J."/>
            <person name="Herman E.K."/>
            <person name="Klute M.J."/>
            <person name="Nakayama T."/>
            <person name="Obornik M."/>
            <person name="Reyes-Prieto A."/>
            <person name="Armbrust E.V."/>
            <person name="Aves S.J."/>
            <person name="Beiko R.G."/>
            <person name="Coutinho P."/>
            <person name="Dacks J.B."/>
            <person name="Durnford D.G."/>
            <person name="Fast N.M."/>
            <person name="Green B.R."/>
            <person name="Grisdale C."/>
            <person name="Hempe F."/>
            <person name="Henrissat B."/>
            <person name="Hoppner M.P."/>
            <person name="Ishida K.-I."/>
            <person name="Kim E."/>
            <person name="Koreny L."/>
            <person name="Kroth P.G."/>
            <person name="Liu Y."/>
            <person name="Malik S.-B."/>
            <person name="Maier U.G."/>
            <person name="McRose D."/>
            <person name="Mock T."/>
            <person name="Neilson J.A."/>
            <person name="Onodera N.T."/>
            <person name="Poole A.M."/>
            <person name="Pritham E.J."/>
            <person name="Richards T.A."/>
            <person name="Rocap G."/>
            <person name="Roy S.W."/>
            <person name="Sarai C."/>
            <person name="Schaack S."/>
            <person name="Shirato S."/>
            <person name="Slamovits C.H."/>
            <person name="Spencer D.F."/>
            <person name="Suzuki S."/>
            <person name="Worden A.Z."/>
            <person name="Zauner S."/>
            <person name="Barry K."/>
            <person name="Bell C."/>
            <person name="Bharti A.K."/>
            <person name="Crow J.A."/>
            <person name="Grimwood J."/>
            <person name="Kramer R."/>
            <person name="Lindquist E."/>
            <person name="Lucas S."/>
            <person name="Salamov A."/>
            <person name="McFadden G.I."/>
            <person name="Lane C.E."/>
            <person name="Keeling P.J."/>
            <person name="Gray M.W."/>
            <person name="Grigoriev I.V."/>
            <person name="Archibald J.M."/>
        </authorList>
    </citation>
    <scope>NUCLEOTIDE SEQUENCE</scope>
    <source>
        <strain evidence="5">CCMP2712</strain>
    </source>
</reference>
<feature type="region of interest" description="Disordered" evidence="1">
    <location>
        <begin position="352"/>
        <end position="419"/>
    </location>
</feature>
<protein>
    <recommendedName>
        <fullName evidence="2">SET domain-containing protein</fullName>
    </recommendedName>
</protein>
<dbReference type="CDD" id="cd10527">
    <property type="entry name" value="SET_LSMT"/>
    <property type="match status" value="1"/>
</dbReference>
<feature type="domain" description="SET" evidence="2">
    <location>
        <begin position="40"/>
        <end position="255"/>
    </location>
</feature>
<dbReference type="STRING" id="905079.L1I6A7"/>
<dbReference type="GeneID" id="17288500"/>